<organism evidence="5 6">
    <name type="scientific">Pyxicephalus adspersus</name>
    <name type="common">African bullfrog</name>
    <dbReference type="NCBI Taxonomy" id="30357"/>
    <lineage>
        <taxon>Eukaryota</taxon>
        <taxon>Metazoa</taxon>
        <taxon>Chordata</taxon>
        <taxon>Craniata</taxon>
        <taxon>Vertebrata</taxon>
        <taxon>Euteleostomi</taxon>
        <taxon>Amphibia</taxon>
        <taxon>Batrachia</taxon>
        <taxon>Anura</taxon>
        <taxon>Neobatrachia</taxon>
        <taxon>Ranoidea</taxon>
        <taxon>Pyxicephalidae</taxon>
        <taxon>Pyxicephalinae</taxon>
        <taxon>Pyxicephalus</taxon>
    </lineage>
</organism>
<dbReference type="PANTHER" id="PTHR13387">
    <property type="entry name" value="PROTEIN HGH1 HOMOLOG"/>
    <property type="match status" value="1"/>
</dbReference>
<dbReference type="InterPro" id="IPR007205">
    <property type="entry name" value="Protein_HGH1_N"/>
</dbReference>
<dbReference type="EMBL" id="DYDO01000005">
    <property type="protein sequence ID" value="DBA23867.1"/>
    <property type="molecule type" value="Genomic_DNA"/>
</dbReference>
<gene>
    <name evidence="5" type="ORF">GDO54_011584</name>
</gene>
<accession>A0AAV3AIT0</accession>
<evidence type="ECO:0000259" key="3">
    <source>
        <dbReference type="Pfam" id="PF04063"/>
    </source>
</evidence>
<dbReference type="PANTHER" id="PTHR13387:SF9">
    <property type="entry name" value="PROTEIN HGH1 HOMOLOG"/>
    <property type="match status" value="1"/>
</dbReference>
<dbReference type="InterPro" id="IPR007206">
    <property type="entry name" value="Protein_HGH1_C"/>
</dbReference>
<feature type="domain" description="Protein HGH1 C-terminal" evidence="4">
    <location>
        <begin position="268"/>
        <end position="321"/>
    </location>
</feature>
<dbReference type="SUPFAM" id="SSF48371">
    <property type="entry name" value="ARM repeat"/>
    <property type="match status" value="1"/>
</dbReference>
<sequence>MDLSSELLEFLGPNTRADVKIRAVECVLSVSGTPQGRRSLCDLPGLVEAIFRLTSDSLVIRDSYHILVNLASDPDAHRSLLDVPDFLSSLIGRLFDCRYEYADSVCSALCNLSREEETCRAVLAALSTSGLGQIVDMICGPQHNPTHTLDYLGPLLCNLTQLAEGRSFLLDRSRCVLQRLLPYTHTPGSVICRGGIVGTLRNCCFNHRDHSWLLGEDVDLLPFLLLPLAGGEEYTDEEMERLPLDLQYLPEDKQREPDPDIRRMLIECLQLLCATQEGRAILKQSGAYLILRSLHSWEMEPAVKRTCEKVIQILIGDEPEPGLENLLEVKVPPEVEEKLKRLDEEEEKELEEETPK</sequence>
<evidence type="ECO:0000259" key="4">
    <source>
        <dbReference type="Pfam" id="PF04064"/>
    </source>
</evidence>
<dbReference type="InterPro" id="IPR039717">
    <property type="entry name" value="Hgh1"/>
</dbReference>
<dbReference type="InterPro" id="IPR011989">
    <property type="entry name" value="ARM-like"/>
</dbReference>
<feature type="domain" description="Protein HGH1 N-terminal" evidence="3">
    <location>
        <begin position="97"/>
        <end position="262"/>
    </location>
</feature>
<dbReference type="Pfam" id="PF04063">
    <property type="entry name" value="DUF383"/>
    <property type="match status" value="1"/>
</dbReference>
<evidence type="ECO:0000313" key="5">
    <source>
        <dbReference type="EMBL" id="DBA23867.1"/>
    </source>
</evidence>
<dbReference type="AlphaFoldDB" id="A0AAV3AIT0"/>
<dbReference type="Pfam" id="PF04064">
    <property type="entry name" value="DUF384"/>
    <property type="match status" value="1"/>
</dbReference>
<keyword evidence="6" id="KW-1185">Reference proteome</keyword>
<dbReference type="InterPro" id="IPR016024">
    <property type="entry name" value="ARM-type_fold"/>
</dbReference>
<reference evidence="5" key="1">
    <citation type="thesis" date="2020" institute="ProQuest LLC" country="789 East Eisenhower Parkway, Ann Arbor, MI, USA">
        <title>Comparative Genomics and Chromosome Evolution.</title>
        <authorList>
            <person name="Mudd A.B."/>
        </authorList>
    </citation>
    <scope>NUCLEOTIDE SEQUENCE</scope>
    <source>
        <strain evidence="5">1538</strain>
        <tissue evidence="5">Blood</tissue>
    </source>
</reference>
<comment type="caution">
    <text evidence="5">The sequence shown here is derived from an EMBL/GenBank/DDBJ whole genome shotgun (WGS) entry which is preliminary data.</text>
</comment>
<evidence type="ECO:0000313" key="6">
    <source>
        <dbReference type="Proteomes" id="UP001181693"/>
    </source>
</evidence>
<dbReference type="Gene3D" id="1.25.10.10">
    <property type="entry name" value="Leucine-rich Repeat Variant"/>
    <property type="match status" value="1"/>
</dbReference>
<protein>
    <recommendedName>
        <fullName evidence="2">Protein HGH1 homolog</fullName>
    </recommendedName>
</protein>
<name>A0AAV3AIT0_PYXAD</name>
<evidence type="ECO:0000256" key="1">
    <source>
        <dbReference type="ARBA" id="ARBA00006712"/>
    </source>
</evidence>
<evidence type="ECO:0000256" key="2">
    <source>
        <dbReference type="ARBA" id="ARBA00014076"/>
    </source>
</evidence>
<comment type="similarity">
    <text evidence="1">Belongs to the HGH1 family.</text>
</comment>
<proteinExistence type="inferred from homology"/>
<dbReference type="Proteomes" id="UP001181693">
    <property type="component" value="Unassembled WGS sequence"/>
</dbReference>